<name>A0AAD8LZL0_9APIA</name>
<dbReference type="EMBL" id="JAUIZM010000011">
    <property type="protein sequence ID" value="KAK1354258.1"/>
    <property type="molecule type" value="Genomic_DNA"/>
</dbReference>
<gene>
    <name evidence="1" type="ORF">POM88_047514</name>
</gene>
<dbReference type="PANTHER" id="PTHR20208:SF10">
    <property type="entry name" value="STRUCTURE-SPECIFIC ENDONUCLEASE SUBUNIT SLX1"/>
    <property type="match status" value="1"/>
</dbReference>
<dbReference type="GO" id="GO:0033557">
    <property type="term" value="C:Slx1-Slx4 complex"/>
    <property type="evidence" value="ECO:0007669"/>
    <property type="project" value="TreeGrafter"/>
</dbReference>
<reference evidence="1" key="2">
    <citation type="submission" date="2023-05" db="EMBL/GenBank/DDBJ databases">
        <authorList>
            <person name="Schelkunov M.I."/>
        </authorList>
    </citation>
    <scope>NUCLEOTIDE SEQUENCE</scope>
    <source>
        <strain evidence="1">Hsosn_3</strain>
        <tissue evidence="1">Leaf</tissue>
    </source>
</reference>
<dbReference type="GO" id="GO:0008821">
    <property type="term" value="F:crossover junction DNA endonuclease activity"/>
    <property type="evidence" value="ECO:0007669"/>
    <property type="project" value="TreeGrafter"/>
</dbReference>
<evidence type="ECO:0000313" key="1">
    <source>
        <dbReference type="EMBL" id="KAK1354258.1"/>
    </source>
</evidence>
<reference evidence="1" key="1">
    <citation type="submission" date="2023-02" db="EMBL/GenBank/DDBJ databases">
        <title>Genome of toxic invasive species Heracleum sosnowskyi carries increased number of genes despite the absence of recent whole-genome duplications.</title>
        <authorList>
            <person name="Schelkunov M."/>
            <person name="Shtratnikova V."/>
            <person name="Makarenko M."/>
            <person name="Klepikova A."/>
            <person name="Omelchenko D."/>
            <person name="Novikova G."/>
            <person name="Obukhova E."/>
            <person name="Bogdanov V."/>
            <person name="Penin A."/>
            <person name="Logacheva M."/>
        </authorList>
    </citation>
    <scope>NUCLEOTIDE SEQUENCE</scope>
    <source>
        <strain evidence="1">Hsosn_3</strain>
        <tissue evidence="1">Leaf</tissue>
    </source>
</reference>
<protein>
    <submittedName>
        <fullName evidence="1">Uncharacterized protein</fullName>
    </submittedName>
</protein>
<dbReference type="Proteomes" id="UP001237642">
    <property type="component" value="Unassembled WGS sequence"/>
</dbReference>
<organism evidence="1 2">
    <name type="scientific">Heracleum sosnowskyi</name>
    <dbReference type="NCBI Taxonomy" id="360622"/>
    <lineage>
        <taxon>Eukaryota</taxon>
        <taxon>Viridiplantae</taxon>
        <taxon>Streptophyta</taxon>
        <taxon>Embryophyta</taxon>
        <taxon>Tracheophyta</taxon>
        <taxon>Spermatophyta</taxon>
        <taxon>Magnoliopsida</taxon>
        <taxon>eudicotyledons</taxon>
        <taxon>Gunneridae</taxon>
        <taxon>Pentapetalae</taxon>
        <taxon>asterids</taxon>
        <taxon>campanulids</taxon>
        <taxon>Apiales</taxon>
        <taxon>Apiaceae</taxon>
        <taxon>Apioideae</taxon>
        <taxon>apioid superclade</taxon>
        <taxon>Tordylieae</taxon>
        <taxon>Tordyliinae</taxon>
        <taxon>Heracleum</taxon>
    </lineage>
</organism>
<accession>A0AAD8LZL0</accession>
<keyword evidence="2" id="KW-1185">Reference proteome</keyword>
<comment type="caution">
    <text evidence="1">The sequence shown here is derived from an EMBL/GenBank/DDBJ whole genome shotgun (WGS) entry which is preliminary data.</text>
</comment>
<dbReference type="PANTHER" id="PTHR20208">
    <property type="entry name" value="STRUCTURE-SPECIFIC ENDONUCLEASE SUBUNIT SLX1"/>
    <property type="match status" value="1"/>
</dbReference>
<evidence type="ECO:0000313" key="2">
    <source>
        <dbReference type="Proteomes" id="UP001237642"/>
    </source>
</evidence>
<sequence>MLTLPSWQSLDLTVNFFSMKYQRHCAGCPCLPEQMNIQMCSMDELPCYTGDEQNMYRLVESDIEKSDGLTKHKEVKYVGLGYNEMKETLDCSIAPNSVHSRNRTEKMTPASALNIGGSVFSGFQTTFGIRAQVGGSLFWVPNNSGLVQPRSSVLEYNHQQPSCTNKPLEEVVSCSRVAETFQGNIFPRGKSCNNELVSPAGRDMPNMKVCSKDEVLIKDPVVLSNVEVVDLSTPESGCRTSLQTKKRRTDDSKFIDLTKSPIFV</sequence>
<proteinExistence type="predicted"/>
<dbReference type="GO" id="GO:0017108">
    <property type="term" value="F:5'-flap endonuclease activity"/>
    <property type="evidence" value="ECO:0007669"/>
    <property type="project" value="TreeGrafter"/>
</dbReference>
<dbReference type="AlphaFoldDB" id="A0AAD8LZL0"/>
<dbReference type="InterPro" id="IPR050381">
    <property type="entry name" value="SLX1_endonuclease"/>
</dbReference>
<dbReference type="GO" id="GO:0000724">
    <property type="term" value="P:double-strand break repair via homologous recombination"/>
    <property type="evidence" value="ECO:0007669"/>
    <property type="project" value="TreeGrafter"/>
</dbReference>